<dbReference type="EC" id="2.7.13.3" evidence="2"/>
<keyword evidence="6" id="KW-0902">Two-component regulatory system</keyword>
<dbReference type="GO" id="GO:0000155">
    <property type="term" value="F:phosphorelay sensor kinase activity"/>
    <property type="evidence" value="ECO:0007669"/>
    <property type="project" value="InterPro"/>
</dbReference>
<dbReference type="FunFam" id="3.30.565.10:FF:000006">
    <property type="entry name" value="Sensor histidine kinase WalK"/>
    <property type="match status" value="1"/>
</dbReference>
<dbReference type="PANTHER" id="PTHR43711">
    <property type="entry name" value="TWO-COMPONENT HISTIDINE KINASE"/>
    <property type="match status" value="1"/>
</dbReference>
<dbReference type="Gene3D" id="3.30.565.10">
    <property type="entry name" value="Histidine kinase-like ATPase, C-terminal domain"/>
    <property type="match status" value="1"/>
</dbReference>
<name>X1HUX4_9ZZZZ</name>
<dbReference type="SMART" id="SM00387">
    <property type="entry name" value="HATPase_c"/>
    <property type="match status" value="1"/>
</dbReference>
<dbReference type="PANTHER" id="PTHR43711:SF31">
    <property type="entry name" value="HISTIDINE KINASE"/>
    <property type="match status" value="1"/>
</dbReference>
<evidence type="ECO:0000256" key="5">
    <source>
        <dbReference type="ARBA" id="ARBA00022777"/>
    </source>
</evidence>
<dbReference type="EMBL" id="BARU01025156">
    <property type="protein sequence ID" value="GAH57619.1"/>
    <property type="molecule type" value="Genomic_DNA"/>
</dbReference>
<organism evidence="8">
    <name type="scientific">marine sediment metagenome</name>
    <dbReference type="NCBI Taxonomy" id="412755"/>
    <lineage>
        <taxon>unclassified sequences</taxon>
        <taxon>metagenomes</taxon>
        <taxon>ecological metagenomes</taxon>
    </lineage>
</organism>
<dbReference type="InterPro" id="IPR005467">
    <property type="entry name" value="His_kinase_dom"/>
</dbReference>
<gene>
    <name evidence="8" type="ORF">S03H2_40562</name>
</gene>
<dbReference type="CDD" id="cd00075">
    <property type="entry name" value="HATPase"/>
    <property type="match status" value="1"/>
</dbReference>
<protein>
    <recommendedName>
        <fullName evidence="2">histidine kinase</fullName>
        <ecNumber evidence="2">2.7.13.3</ecNumber>
    </recommendedName>
</protein>
<keyword evidence="5" id="KW-0418">Kinase</keyword>
<dbReference type="Gene3D" id="1.10.287.130">
    <property type="match status" value="1"/>
</dbReference>
<evidence type="ECO:0000256" key="2">
    <source>
        <dbReference type="ARBA" id="ARBA00012438"/>
    </source>
</evidence>
<dbReference type="SUPFAM" id="SSF47384">
    <property type="entry name" value="Homodimeric domain of signal transducing histidine kinase"/>
    <property type="match status" value="1"/>
</dbReference>
<evidence type="ECO:0000256" key="6">
    <source>
        <dbReference type="ARBA" id="ARBA00023012"/>
    </source>
</evidence>
<dbReference type="SUPFAM" id="SSF55874">
    <property type="entry name" value="ATPase domain of HSP90 chaperone/DNA topoisomerase II/histidine kinase"/>
    <property type="match status" value="1"/>
</dbReference>
<evidence type="ECO:0000256" key="3">
    <source>
        <dbReference type="ARBA" id="ARBA00022553"/>
    </source>
</evidence>
<sequence>GFSEILLQRKLDKERQARFLKIINEETQGLADLISDLLDVSSIESGRGFKIKKASIELRKIILENVDLFKSRTDKHDFEVNIPDDPVRLKADKDKIDQVMENLISNAVKFSPQGGKITISVEQSEAEVKISVADTGMGIPKKDLPHIFERFYRVDNTFVQRIGGTGLGLAIVKYIIESHGGKIWAESEVGKGSTFSFTLPLEPSNSKPGRKRS</sequence>
<comment type="catalytic activity">
    <reaction evidence="1">
        <text>ATP + protein L-histidine = ADP + protein N-phospho-L-histidine.</text>
        <dbReference type="EC" id="2.7.13.3"/>
    </reaction>
</comment>
<dbReference type="Pfam" id="PF00512">
    <property type="entry name" value="HisKA"/>
    <property type="match status" value="1"/>
</dbReference>
<dbReference type="InterPro" id="IPR050736">
    <property type="entry name" value="Sensor_HK_Regulatory"/>
</dbReference>
<evidence type="ECO:0000256" key="1">
    <source>
        <dbReference type="ARBA" id="ARBA00000085"/>
    </source>
</evidence>
<evidence type="ECO:0000313" key="8">
    <source>
        <dbReference type="EMBL" id="GAH57619.1"/>
    </source>
</evidence>
<accession>X1HUX4</accession>
<feature type="non-terminal residue" evidence="8">
    <location>
        <position position="1"/>
    </location>
</feature>
<dbReference type="InterPro" id="IPR036097">
    <property type="entry name" value="HisK_dim/P_sf"/>
</dbReference>
<dbReference type="InterPro" id="IPR003661">
    <property type="entry name" value="HisK_dim/P_dom"/>
</dbReference>
<proteinExistence type="predicted"/>
<comment type="caution">
    <text evidence="8">The sequence shown here is derived from an EMBL/GenBank/DDBJ whole genome shotgun (WGS) entry which is preliminary data.</text>
</comment>
<evidence type="ECO:0000259" key="7">
    <source>
        <dbReference type="PROSITE" id="PS50109"/>
    </source>
</evidence>
<dbReference type="InterPro" id="IPR003594">
    <property type="entry name" value="HATPase_dom"/>
</dbReference>
<dbReference type="InterPro" id="IPR004358">
    <property type="entry name" value="Sig_transdc_His_kin-like_C"/>
</dbReference>
<evidence type="ECO:0000256" key="4">
    <source>
        <dbReference type="ARBA" id="ARBA00022679"/>
    </source>
</evidence>
<dbReference type="PRINTS" id="PR00344">
    <property type="entry name" value="BCTRLSENSOR"/>
</dbReference>
<keyword evidence="3" id="KW-0597">Phosphoprotein</keyword>
<dbReference type="PROSITE" id="PS50109">
    <property type="entry name" value="HIS_KIN"/>
    <property type="match status" value="1"/>
</dbReference>
<dbReference type="Pfam" id="PF02518">
    <property type="entry name" value="HATPase_c"/>
    <property type="match status" value="1"/>
</dbReference>
<keyword evidence="4" id="KW-0808">Transferase</keyword>
<feature type="domain" description="Histidine kinase" evidence="7">
    <location>
        <begin position="1"/>
        <end position="203"/>
    </location>
</feature>
<reference evidence="8" key="1">
    <citation type="journal article" date="2014" name="Front. Microbiol.">
        <title>High frequency of phylogenetically diverse reductive dehalogenase-homologous genes in deep subseafloor sedimentary metagenomes.</title>
        <authorList>
            <person name="Kawai M."/>
            <person name="Futagami T."/>
            <person name="Toyoda A."/>
            <person name="Takaki Y."/>
            <person name="Nishi S."/>
            <person name="Hori S."/>
            <person name="Arai W."/>
            <person name="Tsubouchi T."/>
            <person name="Morono Y."/>
            <person name="Uchiyama I."/>
            <person name="Ito T."/>
            <person name="Fujiyama A."/>
            <person name="Inagaki F."/>
            <person name="Takami H."/>
        </authorList>
    </citation>
    <scope>NUCLEOTIDE SEQUENCE</scope>
    <source>
        <strain evidence="8">Expedition CK06-06</strain>
    </source>
</reference>
<dbReference type="InterPro" id="IPR036890">
    <property type="entry name" value="HATPase_C_sf"/>
</dbReference>
<dbReference type="AlphaFoldDB" id="X1HUX4"/>